<evidence type="ECO:0000313" key="1">
    <source>
        <dbReference type="EMBL" id="MFC4595446.1"/>
    </source>
</evidence>
<proteinExistence type="predicted"/>
<evidence type="ECO:0000313" key="2">
    <source>
        <dbReference type="Proteomes" id="UP001595957"/>
    </source>
</evidence>
<sequence length="42" mass="4559">MFKGQTDRSVLGLATGESLAHLACLRSRRLVTDEVEAADEPD</sequence>
<protein>
    <submittedName>
        <fullName evidence="1">Uncharacterized protein</fullName>
    </submittedName>
</protein>
<dbReference type="EMBL" id="JBHSFZ010000031">
    <property type="protein sequence ID" value="MFC4595446.1"/>
    <property type="molecule type" value="Genomic_DNA"/>
</dbReference>
<keyword evidence="2" id="KW-1185">Reference proteome</keyword>
<reference evidence="2" key="1">
    <citation type="journal article" date="2019" name="Int. J. Syst. Evol. Microbiol.">
        <title>The Global Catalogue of Microorganisms (GCM) 10K type strain sequencing project: providing services to taxonomists for standard genome sequencing and annotation.</title>
        <authorList>
            <consortium name="The Broad Institute Genomics Platform"/>
            <consortium name="The Broad Institute Genome Sequencing Center for Infectious Disease"/>
            <person name="Wu L."/>
            <person name="Ma J."/>
        </authorList>
    </citation>
    <scope>NUCLEOTIDE SEQUENCE [LARGE SCALE GENOMIC DNA]</scope>
    <source>
        <strain evidence="2">NBRC 103632</strain>
    </source>
</reference>
<accession>A0ABV9F0Q6</accession>
<organism evidence="1 2">
    <name type="scientific">Sphingobium tyrosinilyticum</name>
    <dbReference type="NCBI Taxonomy" id="2715436"/>
    <lineage>
        <taxon>Bacteria</taxon>
        <taxon>Pseudomonadati</taxon>
        <taxon>Pseudomonadota</taxon>
        <taxon>Alphaproteobacteria</taxon>
        <taxon>Sphingomonadales</taxon>
        <taxon>Sphingomonadaceae</taxon>
        <taxon>Sphingobium</taxon>
    </lineage>
</organism>
<name>A0ABV9F0Q6_9SPHN</name>
<gene>
    <name evidence="1" type="ORF">ACFO3E_14760</name>
</gene>
<dbReference type="RefSeq" id="WP_335676207.1">
    <property type="nucleotide sequence ID" value="NZ_JBHSFZ010000031.1"/>
</dbReference>
<dbReference type="Proteomes" id="UP001595957">
    <property type="component" value="Unassembled WGS sequence"/>
</dbReference>
<comment type="caution">
    <text evidence="1">The sequence shown here is derived from an EMBL/GenBank/DDBJ whole genome shotgun (WGS) entry which is preliminary data.</text>
</comment>